<feature type="domain" description="PD-(D/E)XK nuclease-like" evidence="1">
    <location>
        <begin position="22"/>
        <end position="310"/>
    </location>
</feature>
<name>A0A2Z6G873_9PROT</name>
<dbReference type="RefSeq" id="WP_062627203.1">
    <property type="nucleotide sequence ID" value="NZ_AP018738.1"/>
</dbReference>
<accession>A0A2Z6G873</accession>
<keyword evidence="3" id="KW-1185">Reference proteome</keyword>
<protein>
    <recommendedName>
        <fullName evidence="1">PD-(D/E)XK nuclease-like domain-containing protein</fullName>
    </recommendedName>
</protein>
<dbReference type="OrthoDB" id="1092934at2"/>
<evidence type="ECO:0000259" key="1">
    <source>
        <dbReference type="Pfam" id="PF20796"/>
    </source>
</evidence>
<dbReference type="AlphaFoldDB" id="A0A2Z6G873"/>
<gene>
    <name evidence="2" type="ORF">OYT1_ch0084</name>
</gene>
<dbReference type="STRING" id="1188319.OYT1_02085"/>
<dbReference type="Proteomes" id="UP000033070">
    <property type="component" value="Chromosome"/>
</dbReference>
<evidence type="ECO:0000313" key="2">
    <source>
        <dbReference type="EMBL" id="BBE49660.1"/>
    </source>
</evidence>
<dbReference type="Pfam" id="PF20796">
    <property type="entry name" value="PDDEXK_13"/>
    <property type="match status" value="1"/>
</dbReference>
<organism evidence="2 3">
    <name type="scientific">Ferriphaselus amnicola</name>
    <dbReference type="NCBI Taxonomy" id="1188319"/>
    <lineage>
        <taxon>Bacteria</taxon>
        <taxon>Pseudomonadati</taxon>
        <taxon>Pseudomonadota</taxon>
        <taxon>Betaproteobacteria</taxon>
        <taxon>Nitrosomonadales</taxon>
        <taxon>Gallionellaceae</taxon>
        <taxon>Ferriphaselus</taxon>
    </lineage>
</organism>
<dbReference type="KEGG" id="fam:OYT1_ch0084"/>
<reference evidence="2 3" key="1">
    <citation type="submission" date="2018-06" db="EMBL/GenBank/DDBJ databases">
        <title>OYT1 Genome Sequencing.</title>
        <authorList>
            <person name="Kato S."/>
            <person name="Itoh T."/>
            <person name="Ohkuma M."/>
        </authorList>
    </citation>
    <scope>NUCLEOTIDE SEQUENCE [LARGE SCALE GENOMIC DNA]</scope>
    <source>
        <strain evidence="2 3">OYT1</strain>
    </source>
</reference>
<proteinExistence type="predicted"/>
<sequence>MLHNRLPIVPSHILKAHKVYEPSDSRFMSAARFLQALWREEKGLPIGVHRDPKGKRRKLGSRLDSKLARQGSNFLSPEIAKLAFRESVYREIGALIDEERLWTNMLSSQPLCFNLFGGMKLDAEKANQFFKQLFPEYVAAVTGIYFEHSPGRGNPDFTEDYTAFDVLVTCTTVDGESGFIAIEVKYSETMGEPIGTLRPRYEELSNRVGLYNAPDAPALRASPLQQLWREHMLSRTMIDSETYSTGRFIVIYPKQNHQCAGAVKSYQKQLVSSDPDVSGFQAVTLEDCVATFRAIGDNETANALHGRYLDFERVEQAIFG</sequence>
<evidence type="ECO:0000313" key="3">
    <source>
        <dbReference type="Proteomes" id="UP000033070"/>
    </source>
</evidence>
<dbReference type="EMBL" id="AP018738">
    <property type="protein sequence ID" value="BBE49660.1"/>
    <property type="molecule type" value="Genomic_DNA"/>
</dbReference>
<dbReference type="InterPro" id="IPR048822">
    <property type="entry name" value="PDDEXK_13"/>
</dbReference>